<dbReference type="EMBL" id="JAURUE010000002">
    <property type="protein sequence ID" value="MDP9613707.1"/>
    <property type="molecule type" value="Genomic_DNA"/>
</dbReference>
<keyword evidence="3" id="KW-1185">Reference proteome</keyword>
<dbReference type="RefSeq" id="WP_307111623.1">
    <property type="nucleotide sequence ID" value="NZ_JAURUE010000002.1"/>
</dbReference>
<dbReference type="Proteomes" id="UP001234880">
    <property type="component" value="Unassembled WGS sequence"/>
</dbReference>
<evidence type="ECO:0000313" key="3">
    <source>
        <dbReference type="Proteomes" id="UP001234880"/>
    </source>
</evidence>
<gene>
    <name evidence="2" type="ORF">JOF35_006045</name>
</gene>
<sequence>MTTTGVRGASMIMRARVLLALDTSVGDVDSKEAIAARLGVSGETLRLVAKRFAETGGDVHATIARKKRDLPPVPSPVTGEVEARLIAMACSQPPQGYARWSLRLLEKHVALVEDIPDLVHSTIGRILKNGTAPSPEEVLDHPATGERAVRGPDGGRTGRLCPAL</sequence>
<dbReference type="InterPro" id="IPR009057">
    <property type="entry name" value="Homeodomain-like_sf"/>
</dbReference>
<feature type="region of interest" description="Disordered" evidence="1">
    <location>
        <begin position="130"/>
        <end position="164"/>
    </location>
</feature>
<proteinExistence type="predicted"/>
<evidence type="ECO:0000256" key="1">
    <source>
        <dbReference type="SAM" id="MobiDB-lite"/>
    </source>
</evidence>
<feature type="compositionally biased region" description="Basic and acidic residues" evidence="1">
    <location>
        <begin position="138"/>
        <end position="150"/>
    </location>
</feature>
<name>A0ABT9KZ75_9ACTN</name>
<dbReference type="Pfam" id="PF13565">
    <property type="entry name" value="HTH_32"/>
    <property type="match status" value="1"/>
</dbReference>
<reference evidence="2 3" key="1">
    <citation type="submission" date="2023-07" db="EMBL/GenBank/DDBJ databases">
        <title>Sequencing the genomes of 1000 actinobacteria strains.</title>
        <authorList>
            <person name="Klenk H.-P."/>
        </authorList>
    </citation>
    <scope>NUCLEOTIDE SEQUENCE [LARGE SCALE GENOMIC DNA]</scope>
    <source>
        <strain evidence="2 3">DSM 41600</strain>
    </source>
</reference>
<protein>
    <submittedName>
        <fullName evidence="2">Transposase</fullName>
    </submittedName>
</protein>
<comment type="caution">
    <text evidence="2">The sequence shown here is derived from an EMBL/GenBank/DDBJ whole genome shotgun (WGS) entry which is preliminary data.</text>
</comment>
<dbReference type="SUPFAM" id="SSF46689">
    <property type="entry name" value="Homeodomain-like"/>
    <property type="match status" value="1"/>
</dbReference>
<organism evidence="2 3">
    <name type="scientific">Streptomyces demainii</name>
    <dbReference type="NCBI Taxonomy" id="588122"/>
    <lineage>
        <taxon>Bacteria</taxon>
        <taxon>Bacillati</taxon>
        <taxon>Actinomycetota</taxon>
        <taxon>Actinomycetes</taxon>
        <taxon>Kitasatosporales</taxon>
        <taxon>Streptomycetaceae</taxon>
        <taxon>Streptomyces</taxon>
    </lineage>
</organism>
<accession>A0ABT9KZ75</accession>
<evidence type="ECO:0000313" key="2">
    <source>
        <dbReference type="EMBL" id="MDP9613707.1"/>
    </source>
</evidence>